<dbReference type="EMBL" id="AVPF01000006">
    <property type="protein sequence ID" value="KGX90629.1"/>
    <property type="molecule type" value="Genomic_DNA"/>
</dbReference>
<dbReference type="eggNOG" id="ENOG502Z7KZ">
    <property type="taxonomic scope" value="Bacteria"/>
</dbReference>
<dbReference type="STRING" id="1385511.GCA_000425225_01519"/>
<sequence length="291" mass="33696">MKLLGLFTFLLFGHFSTSDAVMADETKWDQATWLWHTSNIVEAPDEVLQFLNQKDVDSVYLQINRDIEPTSYMSFIKEATNDGISVYALDGSKNWISNREGFDLFLNWVEKYQNFAADGEKFSGIHLDVEPYLHEMWDNDYQNAILQYQNIISEAAQKAEQWDMLFAADIPFWYDTKYFDNETYGKGLLHKWVIDTSDEVGIMAYRNFAEGSNGIIEISKNEIQYAKEVGKKVTVGVETKEITSYDYISFYGLGEEKMNEEVTKVYDQFGSITSFNGFAIHSYKYWKALGK</sequence>
<comment type="caution">
    <text evidence="2">The sequence shown here is derived from an EMBL/GenBank/DDBJ whole genome shotgun (WGS) entry which is preliminary data.</text>
</comment>
<feature type="chain" id="PRO_5002021815" description="Amidase" evidence="1">
    <location>
        <begin position="24"/>
        <end position="291"/>
    </location>
</feature>
<dbReference type="AlphaFoldDB" id="A0A0A5GF59"/>
<evidence type="ECO:0008006" key="4">
    <source>
        <dbReference type="Google" id="ProtNLM"/>
    </source>
</evidence>
<reference evidence="2 3" key="1">
    <citation type="submission" date="2013-08" db="EMBL/GenBank/DDBJ databases">
        <authorList>
            <person name="Huang J."/>
            <person name="Wang G."/>
        </authorList>
    </citation>
    <scope>NUCLEOTIDE SEQUENCE [LARGE SCALE GENOMIC DNA]</scope>
    <source>
        <strain evidence="2 3">BH030004</strain>
    </source>
</reference>
<feature type="signal peptide" evidence="1">
    <location>
        <begin position="1"/>
        <end position="23"/>
    </location>
</feature>
<gene>
    <name evidence="2" type="ORF">N783_19925</name>
</gene>
<dbReference type="OrthoDB" id="7054537at2"/>
<evidence type="ECO:0000256" key="1">
    <source>
        <dbReference type="SAM" id="SignalP"/>
    </source>
</evidence>
<organism evidence="2 3">
    <name type="scientific">Pontibacillus marinus BH030004 = DSM 16465</name>
    <dbReference type="NCBI Taxonomy" id="1385511"/>
    <lineage>
        <taxon>Bacteria</taxon>
        <taxon>Bacillati</taxon>
        <taxon>Bacillota</taxon>
        <taxon>Bacilli</taxon>
        <taxon>Bacillales</taxon>
        <taxon>Bacillaceae</taxon>
        <taxon>Pontibacillus</taxon>
    </lineage>
</organism>
<evidence type="ECO:0000313" key="2">
    <source>
        <dbReference type="EMBL" id="KGX90629.1"/>
    </source>
</evidence>
<name>A0A0A5GF59_9BACI</name>
<protein>
    <recommendedName>
        <fullName evidence="4">Amidase</fullName>
    </recommendedName>
</protein>
<accession>A0A0A5GF59</accession>
<dbReference type="Proteomes" id="UP000030403">
    <property type="component" value="Unassembled WGS sequence"/>
</dbReference>
<dbReference type="RefSeq" id="WP_051255229.1">
    <property type="nucleotide sequence ID" value="NZ_AVPF01000006.1"/>
</dbReference>
<evidence type="ECO:0000313" key="3">
    <source>
        <dbReference type="Proteomes" id="UP000030403"/>
    </source>
</evidence>
<proteinExistence type="predicted"/>
<keyword evidence="1" id="KW-0732">Signal</keyword>
<keyword evidence="3" id="KW-1185">Reference proteome</keyword>